<dbReference type="Proteomes" id="UP000636793">
    <property type="component" value="Unassembled WGS sequence"/>
</dbReference>
<dbReference type="InterPro" id="IPR033396">
    <property type="entry name" value="DUF5107"/>
</dbReference>
<name>A0A916WNN0_9MICO</name>
<dbReference type="InterPro" id="IPR011990">
    <property type="entry name" value="TPR-like_helical_dom_sf"/>
</dbReference>
<dbReference type="Gene3D" id="1.25.40.10">
    <property type="entry name" value="Tetratricopeptide repeat domain"/>
    <property type="match status" value="1"/>
</dbReference>
<protein>
    <recommendedName>
        <fullName evidence="1">DUF5107 domain-containing protein</fullName>
    </recommendedName>
</protein>
<dbReference type="Pfam" id="PF17128">
    <property type="entry name" value="DUF5107"/>
    <property type="match status" value="1"/>
</dbReference>
<reference evidence="2" key="1">
    <citation type="journal article" date="2014" name="Int. J. Syst. Evol. Microbiol.">
        <title>Complete genome sequence of Corynebacterium casei LMG S-19264T (=DSM 44701T), isolated from a smear-ripened cheese.</title>
        <authorList>
            <consortium name="US DOE Joint Genome Institute (JGI-PGF)"/>
            <person name="Walter F."/>
            <person name="Albersmeier A."/>
            <person name="Kalinowski J."/>
            <person name="Ruckert C."/>
        </authorList>
    </citation>
    <scope>NUCLEOTIDE SEQUENCE</scope>
    <source>
        <strain evidence="2">CGMCC 1.15085</strain>
    </source>
</reference>
<sequence>MHTTDSAAVTRVQTTRLAVRGATLGGTSPLPAYRPVRAMTTTSLSPDAPTAMRERVERGHLHTPLPYGVQSDYDRGDHQLDLPAITLDNGIVRATVLPGLGGRVWSLRDLGADRELLLTPERLRFAGFALTDAWFAGGIEWNLGTTGHATTTCRPMHAAIVDSPTGQAVRLWEWERTRDLILTVDLALGGDRLLASTRVINPDAEAKPLYYWTNIAVPETEQTRVLTPATHAWRTSYSGSLDLVPVPQPDGPTDISYPVASAASADYFFEVAEQTGRSITAVEPDGAGFAQTSTDELRGRKLFLWGNAAGGRRWQRWLVDDQPYAEIQAGVCATQLEHDLIEGSSERSWTESFGATTLEPRVVAGDFAEAASAAAAAVADVAPIDALDAWHRRWLADYAGQTPKTGLHTGSGWGQVELALRGQSSPDGVRFPVVEDDSRAAAGLLAGESVDEPLLPLISCRWQQAVEHAPVGWWRSYALGVGAHLAGDTARAREHYRTSIDLHPTAVALRGLAVLTDDLDEAARLYSQARELDPSTRGLLTEQVELLLEAHRATDALEVIDSAASGLRDHGRTRLLRARALHEVGRDAEAAEQLIDLEVPDLAEGDRAIGDLWRQVRPDSPVPAHLDFSMTGD</sequence>
<dbReference type="AlphaFoldDB" id="A0A916WNN0"/>
<evidence type="ECO:0000313" key="2">
    <source>
        <dbReference type="EMBL" id="GGB19779.1"/>
    </source>
</evidence>
<evidence type="ECO:0000313" key="3">
    <source>
        <dbReference type="Proteomes" id="UP000636793"/>
    </source>
</evidence>
<organism evidence="2 3">
    <name type="scientific">Flexivirga endophytica</name>
    <dbReference type="NCBI Taxonomy" id="1849103"/>
    <lineage>
        <taxon>Bacteria</taxon>
        <taxon>Bacillati</taxon>
        <taxon>Actinomycetota</taxon>
        <taxon>Actinomycetes</taxon>
        <taxon>Micrococcales</taxon>
        <taxon>Dermacoccaceae</taxon>
        <taxon>Flexivirga</taxon>
    </lineage>
</organism>
<accession>A0A916WNN0</accession>
<feature type="domain" description="DUF5107" evidence="1">
    <location>
        <begin position="66"/>
        <end position="337"/>
    </location>
</feature>
<reference evidence="2" key="2">
    <citation type="submission" date="2020-09" db="EMBL/GenBank/DDBJ databases">
        <authorList>
            <person name="Sun Q."/>
            <person name="Zhou Y."/>
        </authorList>
    </citation>
    <scope>NUCLEOTIDE SEQUENCE</scope>
    <source>
        <strain evidence="2">CGMCC 1.15085</strain>
    </source>
</reference>
<keyword evidence="3" id="KW-1185">Reference proteome</keyword>
<comment type="caution">
    <text evidence="2">The sequence shown here is derived from an EMBL/GenBank/DDBJ whole genome shotgun (WGS) entry which is preliminary data.</text>
</comment>
<dbReference type="SUPFAM" id="SSF48452">
    <property type="entry name" value="TPR-like"/>
    <property type="match status" value="1"/>
</dbReference>
<proteinExistence type="predicted"/>
<gene>
    <name evidence="2" type="ORF">GCM10011492_07050</name>
</gene>
<dbReference type="EMBL" id="BMHI01000001">
    <property type="protein sequence ID" value="GGB19779.1"/>
    <property type="molecule type" value="Genomic_DNA"/>
</dbReference>
<evidence type="ECO:0000259" key="1">
    <source>
        <dbReference type="Pfam" id="PF17128"/>
    </source>
</evidence>